<dbReference type="Pfam" id="PF04773">
    <property type="entry name" value="FecR"/>
    <property type="match status" value="1"/>
</dbReference>
<gene>
    <name evidence="2" type="ORF">C5Y96_22860</name>
</gene>
<dbReference type="EMBL" id="PUIA01000074">
    <property type="protein sequence ID" value="PQO25665.1"/>
    <property type="molecule type" value="Genomic_DNA"/>
</dbReference>
<dbReference type="PANTHER" id="PTHR30273:SF2">
    <property type="entry name" value="PROTEIN FECR"/>
    <property type="match status" value="1"/>
</dbReference>
<organism evidence="2 3">
    <name type="scientific">Blastopirellula marina</name>
    <dbReference type="NCBI Taxonomy" id="124"/>
    <lineage>
        <taxon>Bacteria</taxon>
        <taxon>Pseudomonadati</taxon>
        <taxon>Planctomycetota</taxon>
        <taxon>Planctomycetia</taxon>
        <taxon>Pirellulales</taxon>
        <taxon>Pirellulaceae</taxon>
        <taxon>Blastopirellula</taxon>
    </lineage>
</organism>
<dbReference type="Proteomes" id="UP000240009">
    <property type="component" value="Unassembled WGS sequence"/>
</dbReference>
<evidence type="ECO:0000313" key="3">
    <source>
        <dbReference type="Proteomes" id="UP000240009"/>
    </source>
</evidence>
<dbReference type="InterPro" id="IPR006860">
    <property type="entry name" value="FecR"/>
</dbReference>
<proteinExistence type="predicted"/>
<dbReference type="OrthoDB" id="256916at2"/>
<sequence length="447" mass="48938">MPEPEHPLLDRWLEDTLSNQEEQQLSDWLKQDPQNMRTFVEANIREQQLKDAVRSVTQAQQASQRVEVMPPRRRSSFPLKTTLGLALALSVLVVVWLVLPKPATSVQVNVIALADAQLTGVNGKLSVGKSLSLGSFRLDSGTMELMLPRNVRVEFIAPVEAVFEGETRLRLIEGCMSADVGDGGKGFTVVTAAGNVVDLGTSFGLEVERDGESRVAVFSGTVEFHPAESMSSLEVVTLTEGEALRFSARAGLRRWQQVALAADRVGLPRIANAGVVREVHDNLGEGELRPFYAVIPEGMKPGALAFNDKPNPVWGAVPGQEFPAWLNGADLIRTYYHFRFIKDYELTLDLNEPADVYLLVVSPGEIPPWVAERFQPTGASIRAGTWHPTMGDHPAASVESDGPYLNFEIWKCEAQAGEFKLGAPLQKRLPGGHSMMYGLAVKARTSS</sequence>
<dbReference type="AlphaFoldDB" id="A0A2S8F0G9"/>
<dbReference type="PANTHER" id="PTHR30273">
    <property type="entry name" value="PERIPLASMIC SIGNAL SENSOR AND SIGMA FACTOR ACTIVATOR FECR-RELATED"/>
    <property type="match status" value="1"/>
</dbReference>
<evidence type="ECO:0000259" key="1">
    <source>
        <dbReference type="Pfam" id="PF04773"/>
    </source>
</evidence>
<dbReference type="InterPro" id="IPR012373">
    <property type="entry name" value="Ferrdict_sens_TM"/>
</dbReference>
<feature type="domain" description="FecR protein" evidence="1">
    <location>
        <begin position="144"/>
        <end position="223"/>
    </location>
</feature>
<dbReference type="RefSeq" id="WP_105358280.1">
    <property type="nucleotide sequence ID" value="NZ_PUIA01000074.1"/>
</dbReference>
<dbReference type="Gene3D" id="2.60.120.1440">
    <property type="match status" value="1"/>
</dbReference>
<protein>
    <recommendedName>
        <fullName evidence="1">FecR protein domain-containing protein</fullName>
    </recommendedName>
</protein>
<evidence type="ECO:0000313" key="2">
    <source>
        <dbReference type="EMBL" id="PQO25665.1"/>
    </source>
</evidence>
<name>A0A2S8F0G9_9BACT</name>
<reference evidence="2 3" key="1">
    <citation type="submission" date="2018-02" db="EMBL/GenBank/DDBJ databases">
        <title>Comparative genomes isolates from brazilian mangrove.</title>
        <authorList>
            <person name="Araujo J.E."/>
            <person name="Taketani R.G."/>
            <person name="Silva M.C.P."/>
            <person name="Loureco M.V."/>
            <person name="Andreote F.D."/>
        </authorList>
    </citation>
    <scope>NUCLEOTIDE SEQUENCE [LARGE SCALE GENOMIC DNA]</scope>
    <source>
        <strain evidence="2 3">HEX-2 MGV</strain>
    </source>
</reference>
<dbReference type="GO" id="GO:0016989">
    <property type="term" value="F:sigma factor antagonist activity"/>
    <property type="evidence" value="ECO:0007669"/>
    <property type="project" value="TreeGrafter"/>
</dbReference>
<accession>A0A2S8F0G9</accession>
<comment type="caution">
    <text evidence="2">The sequence shown here is derived from an EMBL/GenBank/DDBJ whole genome shotgun (WGS) entry which is preliminary data.</text>
</comment>